<dbReference type="Gene3D" id="3.60.21.70">
    <property type="entry name" value="PhoD-like phosphatase"/>
    <property type="match status" value="1"/>
</dbReference>
<dbReference type="PANTHER" id="PTHR43606">
    <property type="entry name" value="PHOSPHATASE, PUTATIVE (AFU_ORTHOLOGUE AFUA_6G08710)-RELATED"/>
    <property type="match status" value="1"/>
</dbReference>
<dbReference type="PANTHER" id="PTHR43606:SF2">
    <property type="entry name" value="ALKALINE PHOSPHATASE FAMILY PROTEIN (AFU_ORTHOLOGUE AFUA_5G03860)"/>
    <property type="match status" value="1"/>
</dbReference>
<keyword evidence="4" id="KW-1185">Reference proteome</keyword>
<dbReference type="Pfam" id="PF16655">
    <property type="entry name" value="PhoD_N"/>
    <property type="match status" value="1"/>
</dbReference>
<evidence type="ECO:0000259" key="2">
    <source>
        <dbReference type="Pfam" id="PF16655"/>
    </source>
</evidence>
<feature type="domain" description="Phospholipase D N-terminal" evidence="2">
    <location>
        <begin position="10"/>
        <end position="106"/>
    </location>
</feature>
<accession>A0A437MC74</accession>
<dbReference type="CDD" id="cd07389">
    <property type="entry name" value="MPP_PhoD"/>
    <property type="match status" value="1"/>
</dbReference>
<protein>
    <submittedName>
        <fullName evidence="3">Alkaline phosphatase</fullName>
    </submittedName>
</protein>
<dbReference type="InterPro" id="IPR052900">
    <property type="entry name" value="Phospholipid_Metab_Enz"/>
</dbReference>
<gene>
    <name evidence="3" type="ORF">EOD43_12200</name>
</gene>
<feature type="domain" description="PhoD-like phosphatase metallophosphatase" evidence="1">
    <location>
        <begin position="119"/>
        <end position="462"/>
    </location>
</feature>
<evidence type="ECO:0000313" key="4">
    <source>
        <dbReference type="Proteomes" id="UP000282971"/>
    </source>
</evidence>
<sequence>MLFRDYPFRLGVAAGEPAADGFVIWTRLAPDPLDRHGGMPMAKVDVDWEVAADEGFKQIIQKGTAAARPEIGHSVHVELAGLQPARPYFYRFRIGREVSPIGRAKTLPAIGVRTDRMRFAVAGCQAWEDGLYTAFADIADQEIDFLYHYGDYIYEGRRKLMSKPGHDGRSIPVVRDHLGDELYSLDDYRLRYAQYRMDPNLQAAHRAAAWFATFDDHEVSNDWVSDHSAQGTPPELFLLRRQAAFQAYYEYMPLRRASIPMGASIQAYRRARFGDLADIHLLDTRQFRTSRPCGENFTAECDAVRDPKAQVLGSAQEAWLTSELRQKAGRWNVLAQQVMMMNLARDRDGVAGPKPTRNFDSWAGYLAPRDRLLRNLDGLGNVVVLTGDEHQNFAGELAPGDGAGKPVAVEFVSTSISSGGSGSDARYDQAQVMAANPTLKFKQDQRGYLLCDVAPDLWTSRFRTVDKVHEPGGVVSTRATFAIEHGNPKLVQA</sequence>
<dbReference type="InterPro" id="IPR018946">
    <property type="entry name" value="PhoD-like_MPP"/>
</dbReference>
<name>A0A437MC74_9SPHN</name>
<dbReference type="InterPro" id="IPR029052">
    <property type="entry name" value="Metallo-depent_PP-like"/>
</dbReference>
<dbReference type="Pfam" id="PF09423">
    <property type="entry name" value="PhoD"/>
    <property type="match status" value="1"/>
</dbReference>
<evidence type="ECO:0000313" key="3">
    <source>
        <dbReference type="EMBL" id="RVT95163.1"/>
    </source>
</evidence>
<organism evidence="3 4">
    <name type="scientific">Sphingomonas crocodyli</name>
    <dbReference type="NCBI Taxonomy" id="1979270"/>
    <lineage>
        <taxon>Bacteria</taxon>
        <taxon>Pseudomonadati</taxon>
        <taxon>Pseudomonadota</taxon>
        <taxon>Alphaproteobacteria</taxon>
        <taxon>Sphingomonadales</taxon>
        <taxon>Sphingomonadaceae</taxon>
        <taxon>Sphingomonas</taxon>
    </lineage>
</organism>
<dbReference type="SUPFAM" id="SSF56300">
    <property type="entry name" value="Metallo-dependent phosphatases"/>
    <property type="match status" value="1"/>
</dbReference>
<dbReference type="AlphaFoldDB" id="A0A437MC74"/>
<proteinExistence type="predicted"/>
<dbReference type="EMBL" id="SACN01000001">
    <property type="protein sequence ID" value="RVT95163.1"/>
    <property type="molecule type" value="Genomic_DNA"/>
</dbReference>
<dbReference type="Gene3D" id="2.60.40.380">
    <property type="entry name" value="Purple acid phosphatase-like, N-terminal"/>
    <property type="match status" value="1"/>
</dbReference>
<dbReference type="InterPro" id="IPR032093">
    <property type="entry name" value="PhoD_N"/>
</dbReference>
<dbReference type="OrthoDB" id="327733at2"/>
<dbReference type="InterPro" id="IPR038607">
    <property type="entry name" value="PhoD-like_sf"/>
</dbReference>
<reference evidence="3 4" key="1">
    <citation type="submission" date="2019-01" db="EMBL/GenBank/DDBJ databases">
        <authorList>
            <person name="Chen W.-M."/>
        </authorList>
    </citation>
    <scope>NUCLEOTIDE SEQUENCE [LARGE SCALE GENOMIC DNA]</scope>
    <source>
        <strain evidence="3 4">CCP-7</strain>
    </source>
</reference>
<evidence type="ECO:0000259" key="1">
    <source>
        <dbReference type="Pfam" id="PF09423"/>
    </source>
</evidence>
<dbReference type="Proteomes" id="UP000282971">
    <property type="component" value="Unassembled WGS sequence"/>
</dbReference>
<comment type="caution">
    <text evidence="3">The sequence shown here is derived from an EMBL/GenBank/DDBJ whole genome shotgun (WGS) entry which is preliminary data.</text>
</comment>